<name>A0ABX6EZQ4_KLUMA</name>
<reference evidence="3 4" key="1">
    <citation type="submission" date="2016-03" db="EMBL/GenBank/DDBJ databases">
        <title>How can Kluyveromyces marxianus grow so fast - potential evolutionary course in Saccharomyces Complex revealed by comparative genomics.</title>
        <authorList>
            <person name="Mo W."/>
            <person name="Lu W."/>
            <person name="Yang X."/>
            <person name="Qi J."/>
            <person name="Lv H."/>
        </authorList>
    </citation>
    <scope>NUCLEOTIDE SEQUENCE [LARGE SCALE GENOMIC DNA]</scope>
    <source>
        <strain evidence="3 4">FIM1</strain>
    </source>
</reference>
<dbReference type="PANTHER" id="PTHR11937">
    <property type="entry name" value="ACTIN"/>
    <property type="match status" value="1"/>
</dbReference>
<proteinExistence type="inferred from homology"/>
<dbReference type="Proteomes" id="UP000422736">
    <property type="component" value="Chromosome 8"/>
</dbReference>
<sequence>MAPLRQDSYLIIYPGSTRTLVQFGIGEDTLQPPTISIPTKVYRDANGSFTSKETEDVVFPIEDGSIVDIDAFQYLLKLIYKSVLKQQSEDSPIAWDTTLSNIPFLLISHHSWTQFQEELLCRHVFESMKLNHFAILPSSLASSFAFGSLQNCIVLDIGKQHTDVIPIMDYTPLTCFTRQIPVGGDLINEHLSDVLPNLSKSQIEDLKRSDIYEILPQDILDQYGVNKKDEDDGALDVAAIVTSGRDTREILEERENSKTHEKKENSELESNTFFDSNGNSITVGRQRFTGYEELISKISKATGEVMNQIDDIPKLKSMWENVIIVGGTTHIKGFREALLAQLLSDHIVTEPEEERLQREEEEKKKNSANQKKFGKVANLPSLNQIEYVQPPSIILTPKFPDYFPEWKKIGFTDVTFLGAQILTKQVFGHSNTSFYVTREKYEELGPEAIWEVSF</sequence>
<comment type="similarity">
    <text evidence="1">Belongs to the actin family.</text>
</comment>
<dbReference type="SMART" id="SM00268">
    <property type="entry name" value="ACTIN"/>
    <property type="match status" value="1"/>
</dbReference>
<evidence type="ECO:0000313" key="4">
    <source>
        <dbReference type="Proteomes" id="UP000422736"/>
    </source>
</evidence>
<keyword evidence="4" id="KW-1185">Reference proteome</keyword>
<protein>
    <submittedName>
        <fullName evidence="3">Actin-like protein ARP9</fullName>
    </submittedName>
</protein>
<dbReference type="SUPFAM" id="SSF53067">
    <property type="entry name" value="Actin-like ATPase domain"/>
    <property type="match status" value="2"/>
</dbReference>
<dbReference type="InterPro" id="IPR043129">
    <property type="entry name" value="ATPase_NBD"/>
</dbReference>
<dbReference type="EMBL" id="CP015060">
    <property type="protein sequence ID" value="QGN17840.1"/>
    <property type="molecule type" value="Genomic_DNA"/>
</dbReference>
<reference evidence="3 4" key="2">
    <citation type="submission" date="2019-11" db="EMBL/GenBank/DDBJ databases">
        <authorList>
            <person name="Lu H."/>
        </authorList>
    </citation>
    <scope>NUCLEOTIDE SEQUENCE [LARGE SCALE GENOMIC DNA]</scope>
    <source>
        <strain evidence="3 4">FIM1</strain>
    </source>
</reference>
<organism evidence="3 4">
    <name type="scientific">Kluyveromyces marxianus</name>
    <name type="common">Yeast</name>
    <name type="synonym">Candida kefyr</name>
    <dbReference type="NCBI Taxonomy" id="4911"/>
    <lineage>
        <taxon>Eukaryota</taxon>
        <taxon>Fungi</taxon>
        <taxon>Dikarya</taxon>
        <taxon>Ascomycota</taxon>
        <taxon>Saccharomycotina</taxon>
        <taxon>Saccharomycetes</taxon>
        <taxon>Saccharomycetales</taxon>
        <taxon>Saccharomycetaceae</taxon>
        <taxon>Kluyveromyces</taxon>
    </lineage>
</organism>
<evidence type="ECO:0000256" key="1">
    <source>
        <dbReference type="RuleBase" id="RU000487"/>
    </source>
</evidence>
<feature type="region of interest" description="Disordered" evidence="2">
    <location>
        <begin position="254"/>
        <end position="276"/>
    </location>
</feature>
<dbReference type="Gene3D" id="3.90.640.60">
    <property type="match status" value="1"/>
</dbReference>
<accession>A0ABX6EZQ4</accession>
<dbReference type="Pfam" id="PF00022">
    <property type="entry name" value="Actin"/>
    <property type="match status" value="1"/>
</dbReference>
<gene>
    <name evidence="3" type="primary">ARP9</name>
    <name evidence="3" type="ORF">FIM1_5049</name>
</gene>
<evidence type="ECO:0000256" key="2">
    <source>
        <dbReference type="SAM" id="MobiDB-lite"/>
    </source>
</evidence>
<dbReference type="Gene3D" id="3.30.420.40">
    <property type="match status" value="2"/>
</dbReference>
<feature type="compositionally biased region" description="Basic and acidic residues" evidence="2">
    <location>
        <begin position="254"/>
        <end position="266"/>
    </location>
</feature>
<evidence type="ECO:0000313" key="3">
    <source>
        <dbReference type="EMBL" id="QGN17840.1"/>
    </source>
</evidence>
<dbReference type="InterPro" id="IPR004000">
    <property type="entry name" value="Actin"/>
</dbReference>